<feature type="domain" description="Radical SAM core" evidence="7">
    <location>
        <begin position="186"/>
        <end position="418"/>
    </location>
</feature>
<keyword evidence="4" id="KW-0479">Metal-binding</keyword>
<evidence type="ECO:0000256" key="4">
    <source>
        <dbReference type="ARBA" id="ARBA00022723"/>
    </source>
</evidence>
<dbReference type="CDD" id="cd01335">
    <property type="entry name" value="Radical_SAM"/>
    <property type="match status" value="1"/>
</dbReference>
<dbReference type="Pfam" id="PF04055">
    <property type="entry name" value="Radical_SAM"/>
    <property type="match status" value="1"/>
</dbReference>
<dbReference type="InterPro" id="IPR007197">
    <property type="entry name" value="rSAM"/>
</dbReference>
<evidence type="ECO:0000313" key="8">
    <source>
        <dbReference type="EMBL" id="KJJ86043.1"/>
    </source>
</evidence>
<name>A0A0F0CRT0_9BACT</name>
<evidence type="ECO:0000256" key="3">
    <source>
        <dbReference type="ARBA" id="ARBA00022691"/>
    </source>
</evidence>
<protein>
    <submittedName>
        <fullName evidence="8">Radical SAM domain-containing protein</fullName>
    </submittedName>
</protein>
<dbReference type="PROSITE" id="PS51918">
    <property type="entry name" value="RADICAL_SAM"/>
    <property type="match status" value="1"/>
</dbReference>
<accession>A0A0F0CRT0</accession>
<dbReference type="EMBL" id="JYNY01000017">
    <property type="protein sequence ID" value="KJJ86043.1"/>
    <property type="molecule type" value="Genomic_DNA"/>
</dbReference>
<keyword evidence="6" id="KW-0411">Iron-sulfur</keyword>
<keyword evidence="3" id="KW-0949">S-adenosyl-L-methionine</keyword>
<keyword evidence="2" id="KW-0004">4Fe-4S</keyword>
<keyword evidence="5" id="KW-0408">Iron</keyword>
<dbReference type="GO" id="GO:0046872">
    <property type="term" value="F:metal ion binding"/>
    <property type="evidence" value="ECO:0007669"/>
    <property type="project" value="UniProtKB-KW"/>
</dbReference>
<dbReference type="SFLD" id="SFLDG01109">
    <property type="entry name" value="Uncharacterised_Radical_SAM_Su"/>
    <property type="match status" value="1"/>
</dbReference>
<gene>
    <name evidence="8" type="ORF">OMAG_000082</name>
</gene>
<evidence type="ECO:0000256" key="6">
    <source>
        <dbReference type="ARBA" id="ARBA00023014"/>
    </source>
</evidence>
<keyword evidence="9" id="KW-1185">Reference proteome</keyword>
<comment type="cofactor">
    <cofactor evidence="1">
        <name>[4Fe-4S] cluster</name>
        <dbReference type="ChEBI" id="CHEBI:49883"/>
    </cofactor>
</comment>
<dbReference type="PATRIC" id="fig|1609969.3.peg.95"/>
<evidence type="ECO:0000313" key="9">
    <source>
        <dbReference type="Proteomes" id="UP000033428"/>
    </source>
</evidence>
<reference evidence="8 9" key="1">
    <citation type="submission" date="2015-02" db="EMBL/GenBank/DDBJ databases">
        <title>Single-cell genomics of uncultivated deep-branching MTB reveals a conserved set of magnetosome genes.</title>
        <authorList>
            <person name="Kolinko S."/>
            <person name="Richter M."/>
            <person name="Glockner F.O."/>
            <person name="Brachmann A."/>
            <person name="Schuler D."/>
        </authorList>
    </citation>
    <scope>NUCLEOTIDE SEQUENCE [LARGE SCALE GENOMIC DNA]</scope>
    <source>
        <strain evidence="8">SKK-01</strain>
    </source>
</reference>
<dbReference type="Proteomes" id="UP000033428">
    <property type="component" value="Unassembled WGS sequence"/>
</dbReference>
<dbReference type="InterPro" id="IPR058240">
    <property type="entry name" value="rSAM_sf"/>
</dbReference>
<dbReference type="AlphaFoldDB" id="A0A0F0CRT0"/>
<dbReference type="Gene3D" id="3.20.20.70">
    <property type="entry name" value="Aldolase class I"/>
    <property type="match status" value="1"/>
</dbReference>
<dbReference type="InterPro" id="IPR013785">
    <property type="entry name" value="Aldolase_TIM"/>
</dbReference>
<dbReference type="InterPro" id="IPR006638">
    <property type="entry name" value="Elp3/MiaA/NifB-like_rSAM"/>
</dbReference>
<sequence length="438" mass="49816">MYHIKNSPVILIADKDKKIYDVPLAASGMKGRSFFQLKKKDLIKMPKDSELFLLPERSPIGYDAGLRQFTRLDKNPLKPRDEECSCVAAFLAPGYTATFSPAYVEKKSTNILPLFSYSAVAYYKDNFYSAGFLVDREKRQKLEGMDTRLIKKNVSSYRKIFPDNRLVRHLETCALLYSCPAAKNFFLSRYECPLPTSSSCNAVCAGCISLQAKGDISVTQPRIKFVPTSFEIAQIALFHMEKVKDSIVSFGQGCEGEPLMASSAIEGAIRLIREKTSSGIINLNTNASKPDHLERLFRAGLDSIRVSMNSARADFYGAYYNPRGYSFKDVLRSIKIAKSLGKFVSINYLVMPGFTDSRAEQEALWSLVEKMQINMIQWRNLNYDPVDYFKKMKVYYLPEDLIGMDNLIRDTHKKFSFLMRGYFNPSKNRIKRFSAGLT</sequence>
<proteinExistence type="predicted"/>
<dbReference type="GO" id="GO:0051539">
    <property type="term" value="F:4 iron, 4 sulfur cluster binding"/>
    <property type="evidence" value="ECO:0007669"/>
    <property type="project" value="UniProtKB-KW"/>
</dbReference>
<organism evidence="8 9">
    <name type="scientific">Candidatus Omnitrophus magneticus</name>
    <dbReference type="NCBI Taxonomy" id="1609969"/>
    <lineage>
        <taxon>Bacteria</taxon>
        <taxon>Pseudomonadati</taxon>
        <taxon>Candidatus Omnitrophota</taxon>
        <taxon>Candidatus Omnitrophus</taxon>
    </lineage>
</organism>
<dbReference type="InterPro" id="IPR034457">
    <property type="entry name" value="Organic_radical-activating"/>
</dbReference>
<dbReference type="SUPFAM" id="SSF102114">
    <property type="entry name" value="Radical SAM enzymes"/>
    <property type="match status" value="1"/>
</dbReference>
<dbReference type="GO" id="GO:0003824">
    <property type="term" value="F:catalytic activity"/>
    <property type="evidence" value="ECO:0007669"/>
    <property type="project" value="InterPro"/>
</dbReference>
<dbReference type="SFLD" id="SFLDS00029">
    <property type="entry name" value="Radical_SAM"/>
    <property type="match status" value="1"/>
</dbReference>
<comment type="caution">
    <text evidence="8">The sequence shown here is derived from an EMBL/GenBank/DDBJ whole genome shotgun (WGS) entry which is preliminary data.</text>
</comment>
<evidence type="ECO:0000256" key="2">
    <source>
        <dbReference type="ARBA" id="ARBA00022485"/>
    </source>
</evidence>
<evidence type="ECO:0000256" key="1">
    <source>
        <dbReference type="ARBA" id="ARBA00001966"/>
    </source>
</evidence>
<evidence type="ECO:0000259" key="7">
    <source>
        <dbReference type="PROSITE" id="PS51918"/>
    </source>
</evidence>
<evidence type="ECO:0000256" key="5">
    <source>
        <dbReference type="ARBA" id="ARBA00023004"/>
    </source>
</evidence>
<dbReference type="SMART" id="SM00729">
    <property type="entry name" value="Elp3"/>
    <property type="match status" value="1"/>
</dbReference>
<dbReference type="PANTHER" id="PTHR30352:SF5">
    <property type="entry name" value="PYRUVATE FORMATE-LYASE 1-ACTIVATING ENZYME"/>
    <property type="match status" value="1"/>
</dbReference>
<dbReference type="PANTHER" id="PTHR30352">
    <property type="entry name" value="PYRUVATE FORMATE-LYASE-ACTIVATING ENZYME"/>
    <property type="match status" value="1"/>
</dbReference>